<keyword evidence="2" id="KW-1185">Reference proteome</keyword>
<dbReference type="Proteomes" id="UP001497535">
    <property type="component" value="Unassembled WGS sequence"/>
</dbReference>
<evidence type="ECO:0000313" key="1">
    <source>
        <dbReference type="EMBL" id="CAK5129029.1"/>
    </source>
</evidence>
<sequence>MVSLNCVQACSSSIVSKPGSLIPIVSKFQKSFSSSFSLFSPTTLITYCVSVSGSVSLIFAFPHIIGPNFERIKYL</sequence>
<name>A0ACB1B941_MELEN</name>
<gene>
    <name evidence="1" type="ORF">MENTE1834_LOCUS49041</name>
</gene>
<organism evidence="1 2">
    <name type="scientific">Meloidogyne enterolobii</name>
    <name type="common">Root-knot nematode worm</name>
    <name type="synonym">Meloidogyne mayaguensis</name>
    <dbReference type="NCBI Taxonomy" id="390850"/>
    <lineage>
        <taxon>Eukaryota</taxon>
        <taxon>Metazoa</taxon>
        <taxon>Ecdysozoa</taxon>
        <taxon>Nematoda</taxon>
        <taxon>Chromadorea</taxon>
        <taxon>Rhabditida</taxon>
        <taxon>Tylenchina</taxon>
        <taxon>Tylenchomorpha</taxon>
        <taxon>Tylenchoidea</taxon>
        <taxon>Meloidogynidae</taxon>
        <taxon>Meloidogyninae</taxon>
        <taxon>Meloidogyne</taxon>
    </lineage>
</organism>
<protein>
    <submittedName>
        <fullName evidence="1">Uncharacterized protein</fullName>
    </submittedName>
</protein>
<accession>A0ACB1B941</accession>
<dbReference type="EMBL" id="CAVMJV010000292">
    <property type="protein sequence ID" value="CAK5129029.1"/>
    <property type="molecule type" value="Genomic_DNA"/>
</dbReference>
<comment type="caution">
    <text evidence="1">The sequence shown here is derived from an EMBL/GenBank/DDBJ whole genome shotgun (WGS) entry which is preliminary data.</text>
</comment>
<proteinExistence type="predicted"/>
<reference evidence="1" key="1">
    <citation type="submission" date="2023-11" db="EMBL/GenBank/DDBJ databases">
        <authorList>
            <person name="Poullet M."/>
        </authorList>
    </citation>
    <scope>NUCLEOTIDE SEQUENCE</scope>
    <source>
        <strain evidence="1">E1834</strain>
    </source>
</reference>
<evidence type="ECO:0000313" key="2">
    <source>
        <dbReference type="Proteomes" id="UP001497535"/>
    </source>
</evidence>